<dbReference type="NCBIfam" id="TIGR04450">
    <property type="entry name" value="Gpos_C8_like"/>
    <property type="match status" value="1"/>
</dbReference>
<organism evidence="1 2">
    <name type="scientific">Anaerocolumna cellulosilytica</name>
    <dbReference type="NCBI Taxonomy" id="433286"/>
    <lineage>
        <taxon>Bacteria</taxon>
        <taxon>Bacillati</taxon>
        <taxon>Bacillota</taxon>
        <taxon>Clostridia</taxon>
        <taxon>Lachnospirales</taxon>
        <taxon>Lachnospiraceae</taxon>
        <taxon>Anaerocolumna</taxon>
    </lineage>
</organism>
<gene>
    <name evidence="1" type="ORF">acsn021_02940</name>
</gene>
<dbReference type="RefSeq" id="WP_184093751.1">
    <property type="nucleotide sequence ID" value="NZ_AP023367.1"/>
</dbReference>
<protein>
    <submittedName>
        <fullName evidence="1">Uncharacterized protein</fullName>
    </submittedName>
</protein>
<accession>A0A6S6QZB1</accession>
<dbReference type="KEGG" id="acel:acsn021_02940"/>
<dbReference type="Proteomes" id="UP000515561">
    <property type="component" value="Chromosome"/>
</dbReference>
<keyword evidence="2" id="KW-1185">Reference proteome</keyword>
<dbReference type="AlphaFoldDB" id="A0A6S6QZB1"/>
<proteinExistence type="predicted"/>
<reference evidence="1 2" key="1">
    <citation type="journal article" date="2016" name="Int. J. Syst. Evol. Microbiol.">
        <title>Descriptions of Anaerotaenia torta gen. nov., sp. nov. and Anaerocolumna cellulosilytica gen. nov., sp. nov. isolated from a methanogenic reactor of cattle waste.</title>
        <authorList>
            <person name="Uek A."/>
            <person name="Ohtaki Y."/>
            <person name="Kaku N."/>
            <person name="Ueki K."/>
        </authorList>
    </citation>
    <scope>NUCLEOTIDE SEQUENCE [LARGE SCALE GENOMIC DNA]</scope>
    <source>
        <strain evidence="1 2">SN021</strain>
    </source>
</reference>
<evidence type="ECO:0000313" key="2">
    <source>
        <dbReference type="Proteomes" id="UP000515561"/>
    </source>
</evidence>
<evidence type="ECO:0000313" key="1">
    <source>
        <dbReference type="EMBL" id="BCJ92725.1"/>
    </source>
</evidence>
<dbReference type="InterPro" id="IPR031032">
    <property type="entry name" value="Gpos_C8-like"/>
</dbReference>
<dbReference type="EMBL" id="AP023367">
    <property type="protein sequence ID" value="BCJ92725.1"/>
    <property type="molecule type" value="Genomic_DNA"/>
</dbReference>
<name>A0A6S6QZB1_9FIRM</name>
<sequence length="217" mass="24201">MIKNSKAFISMLLITTIILSSLPLLVNANDDIDSSNVVDIIQEAIDSEDYAATATKVAVDEAEYIWGMIRTKLDTIGFCEELRGNIYIEKDDTKIEPVKIIDDRYTNLMVYYYVKIYEDNFGNLVSAMFVYDENTNSLLKVEANKISKEGDFESFFNYSEYNKRLTRDFSIWGQNFLCATTGLIACTAYCAMIGVLSAPVAIGCSLVCGTAFNAACS</sequence>